<evidence type="ECO:0000256" key="1">
    <source>
        <dbReference type="SAM" id="MobiDB-lite"/>
    </source>
</evidence>
<feature type="compositionally biased region" description="Basic and acidic residues" evidence="1">
    <location>
        <begin position="12"/>
        <end position="21"/>
    </location>
</feature>
<organism evidence="2 3">
    <name type="scientific">Candidatus Aeolococcus gillhamiae</name>
    <dbReference type="NCBI Taxonomy" id="3127015"/>
    <lineage>
        <taxon>Bacteria</taxon>
        <taxon>Bacillati</taxon>
        <taxon>Candidatus Dormiibacterota</taxon>
        <taxon>Candidatus Dormibacteria</taxon>
        <taxon>Candidatus Aeolococcales</taxon>
        <taxon>Candidatus Aeolococcaceae</taxon>
        <taxon>Candidatus Aeolococcus</taxon>
    </lineage>
</organism>
<feature type="region of interest" description="Disordered" evidence="1">
    <location>
        <begin position="1"/>
        <end position="21"/>
    </location>
</feature>
<reference evidence="2 3" key="1">
    <citation type="journal article" date="2017" name="Nature">
        <title>Atmospheric trace gases support primary production in Antarctic desert surface soil.</title>
        <authorList>
            <person name="Ji M."/>
            <person name="Greening C."/>
            <person name="Vanwonterghem I."/>
            <person name="Carere C.R."/>
            <person name="Bay S.K."/>
            <person name="Steen J.A."/>
            <person name="Montgomery K."/>
            <person name="Lines T."/>
            <person name="Beardall J."/>
            <person name="van Dorst J."/>
            <person name="Snape I."/>
            <person name="Stott M.B."/>
            <person name="Hugenholtz P."/>
            <person name="Ferrari B.C."/>
        </authorList>
    </citation>
    <scope>NUCLEOTIDE SEQUENCE [LARGE SCALE GENOMIC DNA]</scope>
    <source>
        <strain evidence="2">RRmetagenome_bin12</strain>
    </source>
</reference>
<comment type="caution">
    <text evidence="2">The sequence shown here is derived from an EMBL/GenBank/DDBJ whole genome shotgun (WGS) entry which is preliminary data.</text>
</comment>
<name>A0A2W5Z5W1_9BACT</name>
<dbReference type="EMBL" id="QHBU01000139">
    <property type="protein sequence ID" value="PZR80739.1"/>
    <property type="molecule type" value="Genomic_DNA"/>
</dbReference>
<sequence length="111" mass="11775">MVSTRNAAGEVAMHKTEKRSAHQDGAVYEVRALTNRWVEPLAGTVVSTHSSPEAAMDAFQKESQFADDGTGRTTWGNYVAKAVVRVDAQGGESVVLAPPLGGGTLAWPYSN</sequence>
<gene>
    <name evidence="2" type="ORF">DLM65_07475</name>
</gene>
<protein>
    <submittedName>
        <fullName evidence="2">Uncharacterized protein</fullName>
    </submittedName>
</protein>
<evidence type="ECO:0000313" key="2">
    <source>
        <dbReference type="EMBL" id="PZR80739.1"/>
    </source>
</evidence>
<dbReference type="AlphaFoldDB" id="A0A2W5Z5W1"/>
<evidence type="ECO:0000313" key="3">
    <source>
        <dbReference type="Proteomes" id="UP000248724"/>
    </source>
</evidence>
<proteinExistence type="predicted"/>
<dbReference type="Proteomes" id="UP000248724">
    <property type="component" value="Unassembled WGS sequence"/>
</dbReference>
<accession>A0A2W5Z5W1</accession>